<dbReference type="InterPro" id="IPR032675">
    <property type="entry name" value="LRR_dom_sf"/>
</dbReference>
<protein>
    <submittedName>
        <fullName evidence="2">Uncharacterized protein</fullName>
    </submittedName>
</protein>
<keyword evidence="1" id="KW-0677">Repeat</keyword>
<dbReference type="SUPFAM" id="SSF52047">
    <property type="entry name" value="RNI-like"/>
    <property type="match status" value="1"/>
</dbReference>
<organism evidence="2 3">
    <name type="scientific">Porites evermanni</name>
    <dbReference type="NCBI Taxonomy" id="104178"/>
    <lineage>
        <taxon>Eukaryota</taxon>
        <taxon>Metazoa</taxon>
        <taxon>Cnidaria</taxon>
        <taxon>Anthozoa</taxon>
        <taxon>Hexacorallia</taxon>
        <taxon>Scleractinia</taxon>
        <taxon>Fungiina</taxon>
        <taxon>Poritidae</taxon>
        <taxon>Porites</taxon>
    </lineage>
</organism>
<name>A0ABN8LEN4_9CNID</name>
<dbReference type="PANTHER" id="PTHR24111:SF0">
    <property type="entry name" value="LEUCINE-RICH REPEAT-CONTAINING PROTEIN"/>
    <property type="match status" value="1"/>
</dbReference>
<reference evidence="2 3" key="1">
    <citation type="submission" date="2022-05" db="EMBL/GenBank/DDBJ databases">
        <authorList>
            <consortium name="Genoscope - CEA"/>
            <person name="William W."/>
        </authorList>
    </citation>
    <scope>NUCLEOTIDE SEQUENCE [LARGE SCALE GENOMIC DNA]</scope>
</reference>
<dbReference type="SMART" id="SM00368">
    <property type="entry name" value="LRR_RI"/>
    <property type="match status" value="8"/>
</dbReference>
<proteinExistence type="predicted"/>
<dbReference type="InterPro" id="IPR001611">
    <property type="entry name" value="Leu-rich_rpt"/>
</dbReference>
<evidence type="ECO:0000313" key="3">
    <source>
        <dbReference type="Proteomes" id="UP001159427"/>
    </source>
</evidence>
<evidence type="ECO:0000256" key="1">
    <source>
        <dbReference type="ARBA" id="ARBA00022737"/>
    </source>
</evidence>
<sequence length="390" mass="43740">MTAYDLSYATRWNQIQVRALSDPRLRGIPKVQRSPRITNYMRLSFGSRSRVLNMENTFENAKKDEDELVNGEKTEKRLNAFEYFKLHRRDEDIDLSGWSLDKVTASGISMELPSCANIVRLSLANSSLKDEGGKIIAKGLEENLSVRELDLTGNMLGENAISAIGEMLNKNQTIEKLNLSKNNLTDHDVQVFLNCLCRKTFLKDLDLSNNILCDQFAKQMSFVLEKNFFLEKLSIYSNQLEASGLQAISSGLRKTKTLSFLNISWNYLHDAGAEILGEIIAENRSLVEISACGNLLTTKSTRSLATGVSSNSRLKILRIGQNLIKNSGAYEFVKVLFESGKPISLETLDINGTIVDRRFKELIETGLPENLSSLKVVNFSVVECFVNKTT</sequence>
<comment type="caution">
    <text evidence="2">The sequence shown here is derived from an EMBL/GenBank/DDBJ whole genome shotgun (WGS) entry which is preliminary data.</text>
</comment>
<evidence type="ECO:0000313" key="2">
    <source>
        <dbReference type="EMBL" id="CAH3015542.1"/>
    </source>
</evidence>
<dbReference type="InterPro" id="IPR052201">
    <property type="entry name" value="LRR-containing_regulator"/>
</dbReference>
<dbReference type="Pfam" id="PF13516">
    <property type="entry name" value="LRR_6"/>
    <property type="match status" value="2"/>
</dbReference>
<dbReference type="PANTHER" id="PTHR24111">
    <property type="entry name" value="LEUCINE-RICH REPEAT-CONTAINING PROTEIN 34"/>
    <property type="match status" value="1"/>
</dbReference>
<dbReference type="EMBL" id="CALNXI010000025">
    <property type="protein sequence ID" value="CAH3015542.1"/>
    <property type="molecule type" value="Genomic_DNA"/>
</dbReference>
<gene>
    <name evidence="2" type="ORF">PEVE_00018399</name>
</gene>
<dbReference type="Gene3D" id="3.80.10.10">
    <property type="entry name" value="Ribonuclease Inhibitor"/>
    <property type="match status" value="2"/>
</dbReference>
<keyword evidence="3" id="KW-1185">Reference proteome</keyword>
<dbReference type="Proteomes" id="UP001159427">
    <property type="component" value="Unassembled WGS sequence"/>
</dbReference>
<accession>A0ABN8LEN4</accession>